<dbReference type="Gene3D" id="3.55.50.30">
    <property type="match status" value="1"/>
</dbReference>
<evidence type="ECO:0000259" key="3">
    <source>
        <dbReference type="Pfam" id="PF16344"/>
    </source>
</evidence>
<dbReference type="FunFam" id="2.60.120.1440:FF:000001">
    <property type="entry name" value="Putative anti-sigma factor"/>
    <property type="match status" value="1"/>
</dbReference>
<feature type="transmembrane region" description="Helical" evidence="1">
    <location>
        <begin position="89"/>
        <end position="106"/>
    </location>
</feature>
<keyword evidence="1" id="KW-1133">Transmembrane helix</keyword>
<feature type="domain" description="Protein FecR C-terminal" evidence="3">
    <location>
        <begin position="262"/>
        <end position="322"/>
    </location>
</feature>
<accession>A0A2K0XMB4</accession>
<sequence>MSELNENIIIHFITRRCSEDELKQINEWMAEDKRHAQYLLQMEQIYQHLQSRSMPQWKVEEALKRVHNNTDATMLHQEYHPFWEKWRRYAAAIVLAILVGTALLWYSHAQWSGDEEAYIMAQTNGSTTKQVLLPDGSKVWLNHHSSLRYPEHFEGDVRKVLLTGEGYFEVSKDSTRPFIVENDAMAVKVLGTVFDFKNDATNMRSEVSLLEGSVEVKSNLSAGQMVLIPGQKALLDYQTGHMTVSNIDDGVDAVWHTNLIPFSNATIIEIVNKLEKIYGVRMEIGANVDLRSTYSGKIKHKQDIDSVLHLLQNTLPITFKKTSDGSYSVNTVN</sequence>
<dbReference type="GO" id="GO:0016989">
    <property type="term" value="F:sigma factor antagonist activity"/>
    <property type="evidence" value="ECO:0007669"/>
    <property type="project" value="TreeGrafter"/>
</dbReference>
<dbReference type="PIRSF" id="PIRSF018266">
    <property type="entry name" value="FecR"/>
    <property type="match status" value="1"/>
</dbReference>
<feature type="domain" description="FecR protein" evidence="2">
    <location>
        <begin position="123"/>
        <end position="215"/>
    </location>
</feature>
<keyword evidence="1" id="KW-0472">Membrane</keyword>
<dbReference type="Gene3D" id="2.60.120.1440">
    <property type="match status" value="1"/>
</dbReference>
<name>A0A2K0XMB4_9BACT</name>
<keyword evidence="1" id="KW-0812">Transmembrane</keyword>
<dbReference type="PANTHER" id="PTHR30273:SF2">
    <property type="entry name" value="PROTEIN FECR"/>
    <property type="match status" value="1"/>
</dbReference>
<protein>
    <recommendedName>
        <fullName evidence="6">Anti-sigma factor</fullName>
    </recommendedName>
</protein>
<dbReference type="Pfam" id="PF16344">
    <property type="entry name" value="FecR_C"/>
    <property type="match status" value="1"/>
</dbReference>
<dbReference type="RefSeq" id="WP_103003008.1">
    <property type="nucleotide sequence ID" value="NZ_NBAX01000003.1"/>
</dbReference>
<dbReference type="InterPro" id="IPR006860">
    <property type="entry name" value="FecR"/>
</dbReference>
<proteinExistence type="predicted"/>
<evidence type="ECO:0000313" key="4">
    <source>
        <dbReference type="EMBL" id="PNP95700.1"/>
    </source>
</evidence>
<dbReference type="EMBL" id="NBAX01000003">
    <property type="protein sequence ID" value="PNP95700.1"/>
    <property type="molecule type" value="Genomic_DNA"/>
</dbReference>
<dbReference type="AlphaFoldDB" id="A0A2K0XMB4"/>
<evidence type="ECO:0000256" key="1">
    <source>
        <dbReference type="SAM" id="Phobius"/>
    </source>
</evidence>
<dbReference type="InterPro" id="IPR032508">
    <property type="entry name" value="FecR_C"/>
</dbReference>
<dbReference type="PANTHER" id="PTHR30273">
    <property type="entry name" value="PERIPLASMIC SIGNAL SENSOR AND SIGMA FACTOR ACTIVATOR FECR-RELATED"/>
    <property type="match status" value="1"/>
</dbReference>
<comment type="caution">
    <text evidence="4">The sequence shown here is derived from an EMBL/GenBank/DDBJ whole genome shotgun (WGS) entry which is preliminary data.</text>
</comment>
<evidence type="ECO:0000259" key="2">
    <source>
        <dbReference type="Pfam" id="PF04773"/>
    </source>
</evidence>
<dbReference type="Pfam" id="PF04773">
    <property type="entry name" value="FecR"/>
    <property type="match status" value="1"/>
</dbReference>
<reference evidence="4 5" key="1">
    <citation type="submission" date="2017-03" db="EMBL/GenBank/DDBJ databases">
        <authorList>
            <person name="Afonso C.L."/>
            <person name="Miller P.J."/>
            <person name="Scott M.A."/>
            <person name="Spackman E."/>
            <person name="Goraichik I."/>
            <person name="Dimitrov K.M."/>
            <person name="Suarez D.L."/>
            <person name="Swayne D.E."/>
        </authorList>
    </citation>
    <scope>NUCLEOTIDE SEQUENCE [LARGE SCALE GENOMIC DNA]</scope>
    <source>
        <strain evidence="4 5">DNF00076</strain>
    </source>
</reference>
<evidence type="ECO:0000313" key="5">
    <source>
        <dbReference type="Proteomes" id="UP000236634"/>
    </source>
</evidence>
<dbReference type="InterPro" id="IPR012373">
    <property type="entry name" value="Ferrdict_sens_TM"/>
</dbReference>
<evidence type="ECO:0008006" key="6">
    <source>
        <dbReference type="Google" id="ProtNLM"/>
    </source>
</evidence>
<organism evidence="4 5">
    <name type="scientific">Hoylesella timonensis</name>
    <dbReference type="NCBI Taxonomy" id="386414"/>
    <lineage>
        <taxon>Bacteria</taxon>
        <taxon>Pseudomonadati</taxon>
        <taxon>Bacteroidota</taxon>
        <taxon>Bacteroidia</taxon>
        <taxon>Bacteroidales</taxon>
        <taxon>Prevotellaceae</taxon>
        <taxon>Hoylesella</taxon>
    </lineage>
</organism>
<dbReference type="Proteomes" id="UP000236634">
    <property type="component" value="Unassembled WGS sequence"/>
</dbReference>
<gene>
    <name evidence="4" type="ORF">BFS16_04915</name>
</gene>